<reference evidence="2" key="1">
    <citation type="journal article" date="2021" name="PeerJ">
        <title>Extensive microbial diversity within the chicken gut microbiome revealed by metagenomics and culture.</title>
        <authorList>
            <person name="Gilroy R."/>
            <person name="Ravi A."/>
            <person name="Getino M."/>
            <person name="Pursley I."/>
            <person name="Horton D.L."/>
            <person name="Alikhan N.F."/>
            <person name="Baker D."/>
            <person name="Gharbi K."/>
            <person name="Hall N."/>
            <person name="Watson M."/>
            <person name="Adriaenssens E.M."/>
            <person name="Foster-Nyarko E."/>
            <person name="Jarju S."/>
            <person name="Secka A."/>
            <person name="Antonio M."/>
            <person name="Oren A."/>
            <person name="Chaudhuri R.R."/>
            <person name="La Ragione R."/>
            <person name="Hildebrand F."/>
            <person name="Pallen M.J."/>
        </authorList>
    </citation>
    <scope>NUCLEOTIDE SEQUENCE</scope>
    <source>
        <strain evidence="2">ChiGjej6B6-11269</strain>
    </source>
</reference>
<evidence type="ECO:0008006" key="4">
    <source>
        <dbReference type="Google" id="ProtNLM"/>
    </source>
</evidence>
<reference evidence="2" key="2">
    <citation type="submission" date="2021-09" db="EMBL/GenBank/DDBJ databases">
        <authorList>
            <person name="Gilroy R."/>
        </authorList>
    </citation>
    <scope>NUCLEOTIDE SEQUENCE</scope>
    <source>
        <strain evidence="2">ChiGjej6B6-11269</strain>
    </source>
</reference>
<proteinExistence type="predicted"/>
<evidence type="ECO:0000313" key="3">
    <source>
        <dbReference type="Proteomes" id="UP000786989"/>
    </source>
</evidence>
<feature type="region of interest" description="Disordered" evidence="1">
    <location>
        <begin position="1"/>
        <end position="23"/>
    </location>
</feature>
<gene>
    <name evidence="2" type="ORF">K8U77_00915</name>
</gene>
<dbReference type="AlphaFoldDB" id="A0A9D3A0T2"/>
<dbReference type="EMBL" id="DYWI01000016">
    <property type="protein sequence ID" value="HJF64665.1"/>
    <property type="molecule type" value="Genomic_DNA"/>
</dbReference>
<name>A0A9D3A0T2_9ACTN</name>
<comment type="caution">
    <text evidence="2">The sequence shown here is derived from an EMBL/GenBank/DDBJ whole genome shotgun (WGS) entry which is preliminary data.</text>
</comment>
<organism evidence="2 3">
    <name type="scientific">Slackia equolifaciens</name>
    <dbReference type="NCBI Taxonomy" id="498718"/>
    <lineage>
        <taxon>Bacteria</taxon>
        <taxon>Bacillati</taxon>
        <taxon>Actinomycetota</taxon>
        <taxon>Coriobacteriia</taxon>
        <taxon>Eggerthellales</taxon>
        <taxon>Eggerthellaceae</taxon>
        <taxon>Slackia</taxon>
    </lineage>
</organism>
<evidence type="ECO:0000256" key="1">
    <source>
        <dbReference type="SAM" id="MobiDB-lite"/>
    </source>
</evidence>
<dbReference type="Proteomes" id="UP000786989">
    <property type="component" value="Unassembled WGS sequence"/>
</dbReference>
<sequence length="352" mass="36594">MPEKDDFQQTAAAATTDITMPDPETVTENEAEEFARKLISRAATLNGVKINRETFLRTELKKHCPEADVDRAIETSPAEAGVPASAIDTIARSAVDFETGKCAGLSFAAGIPGGAALAATVPVDLVQYFAHVMRVEQKLAYIYGWQSFLNDNDEMDDETTMQLVLLMGVMLGVGGAAGAVNKFAANVAQAGVQKAIQRQALTKYAFYPIMKKVLRVVGVNLTKQTFAKTASKVVPLIGGVISGGLTYATFKPAAEHLRTYLRSLPTSGIADIPEKEDKRALDQIASGASEVASSAADHAQKAGSAVVECAQGAGAAAAQAAGVASQAAGAAAQAATNAAKSMASRIAAFGRK</sequence>
<protein>
    <recommendedName>
        <fullName evidence="4">Bacteriochlorophyll 4-vinyl reductase</fullName>
    </recommendedName>
</protein>
<evidence type="ECO:0000313" key="2">
    <source>
        <dbReference type="EMBL" id="HJF64665.1"/>
    </source>
</evidence>
<accession>A0A9D3A0T2</accession>